<feature type="transmembrane region" description="Helical" evidence="1">
    <location>
        <begin position="182"/>
        <end position="202"/>
    </location>
</feature>
<sequence length="206" mass="23308">MTWVFLICIILVCMLLLLYMPLEIHLRLEHRDEGHGFVELRYLFGLIRIRRELTSVKAGLTAEGPTIGVQAEAKNQQKTHKVISLSDVAGFLGGVGPLYSFLKRLTRIIKRFTRRVCVHELLVEANVGLMDAAFTGMAVGALYAVIDTAVGYSSSLCQYRTTPQVNVRPVFNQTLFHVRINGIMRVRIGYAISAGIQLFWVWKRRT</sequence>
<feature type="transmembrane region" description="Helical" evidence="1">
    <location>
        <begin position="5"/>
        <end position="22"/>
    </location>
</feature>
<evidence type="ECO:0000313" key="3">
    <source>
        <dbReference type="Proteomes" id="UP001597079"/>
    </source>
</evidence>
<evidence type="ECO:0000256" key="1">
    <source>
        <dbReference type="SAM" id="Phobius"/>
    </source>
</evidence>
<gene>
    <name evidence="2" type="ORF">ACFSB2_10440</name>
</gene>
<organism evidence="2 3">
    <name type="scientific">Alicyclobacillus fodiniaquatilis</name>
    <dbReference type="NCBI Taxonomy" id="1661150"/>
    <lineage>
        <taxon>Bacteria</taxon>
        <taxon>Bacillati</taxon>
        <taxon>Bacillota</taxon>
        <taxon>Bacilli</taxon>
        <taxon>Bacillales</taxon>
        <taxon>Alicyclobacillaceae</taxon>
        <taxon>Alicyclobacillus</taxon>
    </lineage>
</organism>
<keyword evidence="1" id="KW-0472">Membrane</keyword>
<feature type="transmembrane region" description="Helical" evidence="1">
    <location>
        <begin position="123"/>
        <end position="146"/>
    </location>
</feature>
<name>A0ABW4JJ77_9BACL</name>
<keyword evidence="3" id="KW-1185">Reference proteome</keyword>
<dbReference type="Pfam" id="PF11167">
    <property type="entry name" value="DUF2953"/>
    <property type="match status" value="1"/>
</dbReference>
<keyword evidence="1" id="KW-0812">Transmembrane</keyword>
<protein>
    <submittedName>
        <fullName evidence="2">DUF2953 domain-containing protein</fullName>
    </submittedName>
</protein>
<evidence type="ECO:0000313" key="2">
    <source>
        <dbReference type="EMBL" id="MFD1675112.1"/>
    </source>
</evidence>
<proteinExistence type="predicted"/>
<comment type="caution">
    <text evidence="2">The sequence shown here is derived from an EMBL/GenBank/DDBJ whole genome shotgun (WGS) entry which is preliminary data.</text>
</comment>
<keyword evidence="1" id="KW-1133">Transmembrane helix</keyword>
<feature type="transmembrane region" description="Helical" evidence="1">
    <location>
        <begin position="82"/>
        <end position="102"/>
    </location>
</feature>
<reference evidence="3" key="1">
    <citation type="journal article" date="2019" name="Int. J. Syst. Evol. Microbiol.">
        <title>The Global Catalogue of Microorganisms (GCM) 10K type strain sequencing project: providing services to taxonomists for standard genome sequencing and annotation.</title>
        <authorList>
            <consortium name="The Broad Institute Genomics Platform"/>
            <consortium name="The Broad Institute Genome Sequencing Center for Infectious Disease"/>
            <person name="Wu L."/>
            <person name="Ma J."/>
        </authorList>
    </citation>
    <scope>NUCLEOTIDE SEQUENCE [LARGE SCALE GENOMIC DNA]</scope>
    <source>
        <strain evidence="3">CGMCC 1.12286</strain>
    </source>
</reference>
<accession>A0ABW4JJ77</accession>
<dbReference type="InterPro" id="IPR021338">
    <property type="entry name" value="DUF2953"/>
</dbReference>
<dbReference type="RefSeq" id="WP_377942970.1">
    <property type="nucleotide sequence ID" value="NZ_JBHUCX010000024.1"/>
</dbReference>
<dbReference type="EMBL" id="JBHUCX010000024">
    <property type="protein sequence ID" value="MFD1675112.1"/>
    <property type="molecule type" value="Genomic_DNA"/>
</dbReference>
<dbReference type="Proteomes" id="UP001597079">
    <property type="component" value="Unassembled WGS sequence"/>
</dbReference>